<dbReference type="SUPFAM" id="SSF53474">
    <property type="entry name" value="alpha/beta-Hydrolases"/>
    <property type="match status" value="1"/>
</dbReference>
<dbReference type="PANTHER" id="PTHR48098">
    <property type="entry name" value="ENTEROCHELIN ESTERASE-RELATED"/>
    <property type="match status" value="1"/>
</dbReference>
<organism evidence="1 2">
    <name type="scientific">Eubacterium uniforme</name>
    <dbReference type="NCBI Taxonomy" id="39495"/>
    <lineage>
        <taxon>Bacteria</taxon>
        <taxon>Bacillati</taxon>
        <taxon>Bacillota</taxon>
        <taxon>Clostridia</taxon>
        <taxon>Eubacteriales</taxon>
        <taxon>Eubacteriaceae</taxon>
        <taxon>Eubacterium</taxon>
    </lineage>
</organism>
<dbReference type="STRING" id="39495.SAMN02745111_01180"/>
<name>A0A1T4VLC1_9FIRM</name>
<dbReference type="InterPro" id="IPR050583">
    <property type="entry name" value="Mycobacterial_A85_antigen"/>
</dbReference>
<proteinExistence type="predicted"/>
<dbReference type="InterPro" id="IPR029058">
    <property type="entry name" value="AB_hydrolase_fold"/>
</dbReference>
<dbReference type="OrthoDB" id="9784036at2"/>
<evidence type="ECO:0000313" key="1">
    <source>
        <dbReference type="EMBL" id="SKA65729.1"/>
    </source>
</evidence>
<reference evidence="1 2" key="1">
    <citation type="submission" date="2017-02" db="EMBL/GenBank/DDBJ databases">
        <authorList>
            <person name="Peterson S.W."/>
        </authorList>
    </citation>
    <scope>NUCLEOTIDE SEQUENCE [LARGE SCALE GENOMIC DNA]</scope>
    <source>
        <strain evidence="1 2">ATCC 35992</strain>
    </source>
</reference>
<keyword evidence="2" id="KW-1185">Reference proteome</keyword>
<evidence type="ECO:0000313" key="2">
    <source>
        <dbReference type="Proteomes" id="UP000190814"/>
    </source>
</evidence>
<sequence length="519" mass="60172">MKKQSILITILISTMLITSCGKDQKKSATTETESITATTSDKTNDTIHLINKMTDTEKARVDMHDLTLLDQTPKSTKKKEHTVSVEFETRTKESALQELKESREYMTDKEYKQSYKNIKNSKGIYPYEYIKYILVDGKIPYYQIPDEHYDGGEYTLTMAKTDENGETVFEKNGKAVFEEKKFKNFDEYLEYIKSDLKEKFSCTDAEAENGAEQIVAAHKALVNKSYEVLPKGTVDPEDPDYYSIKDPDADYRDQWEYDKESVEKIRDSIREISIYDEEMDVEFQAEVTLPADYDNNKTYPVILLTDGVYRFGNCPEMKAAMDNGESSDVILVALSYSYKLNGRDEENRFNHLILKRKELDDFITDNLMPYLGENFNIDYTNSTLYGHSNGGVFAHYAMFNSDLYENQPFGKYIIGSPAFWCLYEDPDTLNLEGYLNDYSYFDRNTELKKSVFLCGGSKEDPDYADRYNGNPSTLEGLKNLNERLKTHGADVTYKLYESHHWQYIPDMLLEYQKDTYPTK</sequence>
<dbReference type="PROSITE" id="PS51257">
    <property type="entry name" value="PROKAR_LIPOPROTEIN"/>
    <property type="match status" value="1"/>
</dbReference>
<dbReference type="PANTHER" id="PTHR48098:SF6">
    <property type="entry name" value="FERRI-BACILLIBACTIN ESTERASE BESA"/>
    <property type="match status" value="1"/>
</dbReference>
<dbReference type="Pfam" id="PF00756">
    <property type="entry name" value="Esterase"/>
    <property type="match status" value="1"/>
</dbReference>
<accession>A0A1T4VLC1</accession>
<dbReference type="Proteomes" id="UP000190814">
    <property type="component" value="Unassembled WGS sequence"/>
</dbReference>
<protein>
    <submittedName>
        <fullName evidence="1">Enterochelin esterase</fullName>
    </submittedName>
</protein>
<gene>
    <name evidence="1" type="ORF">SAMN02745111_01180</name>
</gene>
<dbReference type="InterPro" id="IPR000801">
    <property type="entry name" value="Esterase-like"/>
</dbReference>
<dbReference type="RefSeq" id="WP_078766048.1">
    <property type="nucleotide sequence ID" value="NZ_FUXZ01000006.1"/>
</dbReference>
<dbReference type="EMBL" id="FUXZ01000006">
    <property type="protein sequence ID" value="SKA65729.1"/>
    <property type="molecule type" value="Genomic_DNA"/>
</dbReference>
<dbReference type="Gene3D" id="3.40.50.1820">
    <property type="entry name" value="alpha/beta hydrolase"/>
    <property type="match status" value="1"/>
</dbReference>
<dbReference type="AlphaFoldDB" id="A0A1T4VLC1"/>